<dbReference type="SUPFAM" id="SSF54928">
    <property type="entry name" value="RNA-binding domain, RBD"/>
    <property type="match status" value="1"/>
</dbReference>
<dbReference type="Proteomes" id="UP001153709">
    <property type="component" value="Chromosome 4"/>
</dbReference>
<evidence type="ECO:0000313" key="5">
    <source>
        <dbReference type="EMBL" id="CAG9832831.1"/>
    </source>
</evidence>
<gene>
    <name evidence="5" type="ORF">DIABBA_LOCUS6275</name>
</gene>
<dbReference type="Pfam" id="PF00076">
    <property type="entry name" value="RRM_1"/>
    <property type="match status" value="1"/>
</dbReference>
<accession>A0A9N9SV73</accession>
<feature type="domain" description="RRM" evidence="3">
    <location>
        <begin position="140"/>
        <end position="215"/>
    </location>
</feature>
<dbReference type="GO" id="GO:0003723">
    <property type="term" value="F:RNA binding"/>
    <property type="evidence" value="ECO:0007669"/>
    <property type="project" value="UniProtKB-UniRule"/>
</dbReference>
<dbReference type="Pfam" id="PF01805">
    <property type="entry name" value="Surp"/>
    <property type="match status" value="1"/>
</dbReference>
<organism evidence="5 6">
    <name type="scientific">Diabrotica balteata</name>
    <name type="common">Banded cucumber beetle</name>
    <dbReference type="NCBI Taxonomy" id="107213"/>
    <lineage>
        <taxon>Eukaryota</taxon>
        <taxon>Metazoa</taxon>
        <taxon>Ecdysozoa</taxon>
        <taxon>Arthropoda</taxon>
        <taxon>Hexapoda</taxon>
        <taxon>Insecta</taxon>
        <taxon>Pterygota</taxon>
        <taxon>Neoptera</taxon>
        <taxon>Endopterygota</taxon>
        <taxon>Coleoptera</taxon>
        <taxon>Polyphaga</taxon>
        <taxon>Cucujiformia</taxon>
        <taxon>Chrysomeloidea</taxon>
        <taxon>Chrysomelidae</taxon>
        <taxon>Galerucinae</taxon>
        <taxon>Diabroticina</taxon>
        <taxon>Diabroticites</taxon>
        <taxon>Diabrotica</taxon>
    </lineage>
</organism>
<proteinExistence type="predicted"/>
<evidence type="ECO:0000256" key="2">
    <source>
        <dbReference type="PROSITE-ProRule" id="PRU00176"/>
    </source>
</evidence>
<dbReference type="SMART" id="SM00360">
    <property type="entry name" value="RRM"/>
    <property type="match status" value="1"/>
</dbReference>
<evidence type="ECO:0000313" key="6">
    <source>
        <dbReference type="Proteomes" id="UP001153709"/>
    </source>
</evidence>
<reference evidence="5" key="1">
    <citation type="submission" date="2022-01" db="EMBL/GenBank/DDBJ databases">
        <authorList>
            <person name="King R."/>
        </authorList>
    </citation>
    <scope>NUCLEOTIDE SEQUENCE</scope>
</reference>
<dbReference type="InterPro" id="IPR012677">
    <property type="entry name" value="Nucleotide-bd_a/b_plait_sf"/>
</dbReference>
<dbReference type="EMBL" id="OU898279">
    <property type="protein sequence ID" value="CAG9832831.1"/>
    <property type="molecule type" value="Genomic_DNA"/>
</dbReference>
<dbReference type="Gene3D" id="3.30.70.330">
    <property type="match status" value="1"/>
</dbReference>
<dbReference type="GO" id="GO:0005634">
    <property type="term" value="C:nucleus"/>
    <property type="evidence" value="ECO:0007669"/>
    <property type="project" value="TreeGrafter"/>
</dbReference>
<dbReference type="PANTHER" id="PTHR23140:SF0">
    <property type="entry name" value="U2 SNRNP-ASSOCIATED SURP MOTIF-CONTAINING PROTEIN"/>
    <property type="match status" value="1"/>
</dbReference>
<evidence type="ECO:0000259" key="3">
    <source>
        <dbReference type="PROSITE" id="PS50102"/>
    </source>
</evidence>
<dbReference type="OrthoDB" id="377209at2759"/>
<keyword evidence="6" id="KW-1185">Reference proteome</keyword>
<dbReference type="AlphaFoldDB" id="A0A9N9SV73"/>
<dbReference type="InterPro" id="IPR000504">
    <property type="entry name" value="RRM_dom"/>
</dbReference>
<dbReference type="Gene3D" id="1.10.10.790">
    <property type="entry name" value="Surp module"/>
    <property type="match status" value="1"/>
</dbReference>
<keyword evidence="1 2" id="KW-0694">RNA-binding</keyword>
<dbReference type="InterPro" id="IPR035967">
    <property type="entry name" value="SWAP/Surp_sf"/>
</dbReference>
<evidence type="ECO:0000259" key="4">
    <source>
        <dbReference type="PROSITE" id="PS50128"/>
    </source>
</evidence>
<dbReference type="InterPro" id="IPR035979">
    <property type="entry name" value="RBD_domain_sf"/>
</dbReference>
<dbReference type="SUPFAM" id="SSF109905">
    <property type="entry name" value="Surp module (SWAP domain)"/>
    <property type="match status" value="1"/>
</dbReference>
<dbReference type="InterPro" id="IPR000061">
    <property type="entry name" value="Surp"/>
</dbReference>
<name>A0A9N9SV73_DIABA</name>
<dbReference type="PROSITE" id="PS50128">
    <property type="entry name" value="SURP"/>
    <property type="match status" value="1"/>
</dbReference>
<protein>
    <recommendedName>
        <fullName evidence="7">U2 snRNP-associated SURP motif-containing protein</fullName>
    </recommendedName>
</protein>
<evidence type="ECO:0008006" key="7">
    <source>
        <dbReference type="Google" id="ProtNLM"/>
    </source>
</evidence>
<dbReference type="PANTHER" id="PTHR23140">
    <property type="entry name" value="RNA PROCESSING PROTEIN LD23810P"/>
    <property type="match status" value="1"/>
</dbReference>
<sequence>MSKRGYKRWRQAEEEDAAQVFKEFIETFQSSASVANQVFVKSGVLYSDKEEKGEGTTGQIYKPTPLIQTQDVETNTAIECARILKEVVPTKNKKQEKPKSNLEDLKEELMLKHLARDRLKVVVNQDETYKPIENEEQISTNLFLPDVHPKITDYDLMMEFGAYGPLASVKIYVERDGNKPNQKRGFVAFMSRKDAERALEANKDRRDLSVRWGKPVELPTHPIYIPESLLKLYQPPLSSGLPFNAQPPAGFIKPISEMSKEEFDTLLYNSYVKVTYPMNKKELMLIHRMVEFIVREGPEFEAMVMNKEINNPAYNFLFDNYSSAHLYYRWKVYSILHGDSPTNWPTKKFRMFKGGSIWCPPIIPSYSDGMPDQLTKKTTEQELVEDQCNKLIKLIQKLSPRKIK</sequence>
<dbReference type="GO" id="GO:0006396">
    <property type="term" value="P:RNA processing"/>
    <property type="evidence" value="ECO:0007669"/>
    <property type="project" value="InterPro"/>
</dbReference>
<dbReference type="PROSITE" id="PS50102">
    <property type="entry name" value="RRM"/>
    <property type="match status" value="1"/>
</dbReference>
<evidence type="ECO:0000256" key="1">
    <source>
        <dbReference type="ARBA" id="ARBA00022884"/>
    </source>
</evidence>
<feature type="domain" description="SURP motif" evidence="4">
    <location>
        <begin position="285"/>
        <end position="328"/>
    </location>
</feature>
<dbReference type="SMART" id="SM00648">
    <property type="entry name" value="SWAP"/>
    <property type="match status" value="1"/>
</dbReference>
<dbReference type="InterPro" id="IPR051485">
    <property type="entry name" value="SR-CTD_assoc_factor"/>
</dbReference>